<gene>
    <name evidence="1" type="ORF">HAX54_044687</name>
</gene>
<dbReference type="EMBL" id="JACEIK010006844">
    <property type="protein sequence ID" value="MCE3049357.1"/>
    <property type="molecule type" value="Genomic_DNA"/>
</dbReference>
<accession>A0ABS8WH00</accession>
<comment type="caution">
    <text evidence="1">The sequence shown here is derived from an EMBL/GenBank/DDBJ whole genome shotgun (WGS) entry which is preliminary data.</text>
</comment>
<evidence type="ECO:0000313" key="1">
    <source>
        <dbReference type="EMBL" id="MCE3049357.1"/>
    </source>
</evidence>
<sequence>KNKISLKGPDDGFEFILSIFTSILCKSFQPSDDSLNLSQGGGSTSLSLLGLTSKSIGVENGGTWAHRAGPCASPPARRAAPCTRLPAHCAAPCAYAHVDPCRRAYAYVTLRPTCCRSTSEANSCWATSIPYYFTSG</sequence>
<keyword evidence="2" id="KW-1185">Reference proteome</keyword>
<reference evidence="1 2" key="1">
    <citation type="journal article" date="2021" name="BMC Genomics">
        <title>Datura genome reveals duplications of psychoactive alkaloid biosynthetic genes and high mutation rate following tissue culture.</title>
        <authorList>
            <person name="Rajewski A."/>
            <person name="Carter-House D."/>
            <person name="Stajich J."/>
            <person name="Litt A."/>
        </authorList>
    </citation>
    <scope>NUCLEOTIDE SEQUENCE [LARGE SCALE GENOMIC DNA]</scope>
    <source>
        <strain evidence="1">AR-01</strain>
    </source>
</reference>
<name>A0ABS8WH00_DATST</name>
<protein>
    <submittedName>
        <fullName evidence="1">Uncharacterized protein</fullName>
    </submittedName>
</protein>
<proteinExistence type="predicted"/>
<organism evidence="1 2">
    <name type="scientific">Datura stramonium</name>
    <name type="common">Jimsonweed</name>
    <name type="synonym">Common thornapple</name>
    <dbReference type="NCBI Taxonomy" id="4076"/>
    <lineage>
        <taxon>Eukaryota</taxon>
        <taxon>Viridiplantae</taxon>
        <taxon>Streptophyta</taxon>
        <taxon>Embryophyta</taxon>
        <taxon>Tracheophyta</taxon>
        <taxon>Spermatophyta</taxon>
        <taxon>Magnoliopsida</taxon>
        <taxon>eudicotyledons</taxon>
        <taxon>Gunneridae</taxon>
        <taxon>Pentapetalae</taxon>
        <taxon>asterids</taxon>
        <taxon>lamiids</taxon>
        <taxon>Solanales</taxon>
        <taxon>Solanaceae</taxon>
        <taxon>Solanoideae</taxon>
        <taxon>Datureae</taxon>
        <taxon>Datura</taxon>
    </lineage>
</organism>
<dbReference type="Proteomes" id="UP000823775">
    <property type="component" value="Unassembled WGS sequence"/>
</dbReference>
<evidence type="ECO:0000313" key="2">
    <source>
        <dbReference type="Proteomes" id="UP000823775"/>
    </source>
</evidence>
<feature type="non-terminal residue" evidence="1">
    <location>
        <position position="1"/>
    </location>
</feature>